<reference evidence="1 2" key="1">
    <citation type="journal article" date="2014" name="Agronomy (Basel)">
        <title>A Draft Genome Sequence for Ensete ventricosum, the Drought-Tolerant Tree Against Hunger.</title>
        <authorList>
            <person name="Harrison J."/>
            <person name="Moore K.A."/>
            <person name="Paszkiewicz K."/>
            <person name="Jones T."/>
            <person name="Grant M."/>
            <person name="Ambacheew D."/>
            <person name="Muzemil S."/>
            <person name="Studholme D.J."/>
        </authorList>
    </citation>
    <scope>NUCLEOTIDE SEQUENCE [LARGE SCALE GENOMIC DNA]</scope>
</reference>
<dbReference type="AlphaFoldDB" id="A0A426XR11"/>
<comment type="caution">
    <text evidence="1">The sequence shown here is derived from an EMBL/GenBank/DDBJ whole genome shotgun (WGS) entry which is preliminary data.</text>
</comment>
<dbReference type="Proteomes" id="UP000287651">
    <property type="component" value="Unassembled WGS sequence"/>
</dbReference>
<evidence type="ECO:0000313" key="1">
    <source>
        <dbReference type="EMBL" id="RRT41929.1"/>
    </source>
</evidence>
<accession>A0A426XR11</accession>
<proteinExistence type="predicted"/>
<organism evidence="1 2">
    <name type="scientific">Ensete ventricosum</name>
    <name type="common">Abyssinian banana</name>
    <name type="synonym">Musa ensete</name>
    <dbReference type="NCBI Taxonomy" id="4639"/>
    <lineage>
        <taxon>Eukaryota</taxon>
        <taxon>Viridiplantae</taxon>
        <taxon>Streptophyta</taxon>
        <taxon>Embryophyta</taxon>
        <taxon>Tracheophyta</taxon>
        <taxon>Spermatophyta</taxon>
        <taxon>Magnoliopsida</taxon>
        <taxon>Liliopsida</taxon>
        <taxon>Zingiberales</taxon>
        <taxon>Musaceae</taxon>
        <taxon>Ensete</taxon>
    </lineage>
</organism>
<evidence type="ECO:0000313" key="2">
    <source>
        <dbReference type="Proteomes" id="UP000287651"/>
    </source>
</evidence>
<protein>
    <submittedName>
        <fullName evidence="1">Uncharacterized protein</fullName>
    </submittedName>
</protein>
<name>A0A426XR11_ENSVE</name>
<dbReference type="EMBL" id="AMZH03018190">
    <property type="protein sequence ID" value="RRT41929.1"/>
    <property type="molecule type" value="Genomic_DNA"/>
</dbReference>
<sequence length="94" mass="10814">MAHDPRTEAKETALELDMTKAFRRSRAPSRWCVHLHNMVMLEVTADINLKQQFHHFIKLGNTQTCISWRGWTAVDSPWSLIHLNAGPMTVRDCG</sequence>
<gene>
    <name evidence="1" type="ORF">B296_00057438</name>
</gene>